<reference evidence="2" key="1">
    <citation type="journal article" date="2019" name="MBio">
        <title>Virus Genomes from Deep Sea Sediments Expand the Ocean Megavirome and Support Independent Origins of Viral Gigantism.</title>
        <authorList>
            <person name="Backstrom D."/>
            <person name="Yutin N."/>
            <person name="Jorgensen S.L."/>
            <person name="Dharamshi J."/>
            <person name="Homa F."/>
            <person name="Zaremba-Niedwiedzka K."/>
            <person name="Spang A."/>
            <person name="Wolf Y.I."/>
            <person name="Koonin E.V."/>
            <person name="Ettema T.J."/>
        </authorList>
    </citation>
    <scope>NUCLEOTIDE SEQUENCE</scope>
</reference>
<proteinExistence type="predicted"/>
<evidence type="ECO:0000259" key="1">
    <source>
        <dbReference type="Pfam" id="PF13392"/>
    </source>
</evidence>
<dbReference type="Pfam" id="PF13392">
    <property type="entry name" value="HNH_3"/>
    <property type="match status" value="1"/>
</dbReference>
<evidence type="ECO:0000313" key="2">
    <source>
        <dbReference type="EMBL" id="QBK93072.1"/>
    </source>
</evidence>
<feature type="domain" description="HNH nuclease" evidence="1">
    <location>
        <begin position="12"/>
        <end position="55"/>
    </location>
</feature>
<sequence>MMYVKMKRKISGVHFLINTIFHGPQPSVKHRTSHKNSIGTDNRACNLEWATHSENILTTVHNGLNSNCKPVRMKLTNGIYKDFVSITEAARITSINFNIIRDSAHGKAEYSGIDSENNEVLSWEFV</sequence>
<dbReference type="SUPFAM" id="SSF54060">
    <property type="entry name" value="His-Me finger endonucleases"/>
    <property type="match status" value="1"/>
</dbReference>
<dbReference type="InterPro" id="IPR003615">
    <property type="entry name" value="HNH_nuc"/>
</dbReference>
<dbReference type="Gene3D" id="3.90.75.20">
    <property type="match status" value="1"/>
</dbReference>
<gene>
    <name evidence="2" type="ORF">LCPAC403_02060</name>
</gene>
<protein>
    <recommendedName>
        <fullName evidence="1">HNH nuclease domain-containing protein</fullName>
    </recommendedName>
</protein>
<accession>A0A481ZCL0</accession>
<organism evidence="2">
    <name type="scientific">Pithovirus LCPAC403</name>
    <dbReference type="NCBI Taxonomy" id="2506596"/>
    <lineage>
        <taxon>Viruses</taxon>
        <taxon>Pithoviruses</taxon>
    </lineage>
</organism>
<dbReference type="InterPro" id="IPR044925">
    <property type="entry name" value="His-Me_finger_sf"/>
</dbReference>
<name>A0A481ZCL0_9VIRU</name>
<dbReference type="EMBL" id="MK500589">
    <property type="protein sequence ID" value="QBK93072.1"/>
    <property type="molecule type" value="Genomic_DNA"/>
</dbReference>